<gene>
    <name evidence="1" type="ORF">SDC9_182812</name>
</gene>
<organism evidence="1">
    <name type="scientific">bioreactor metagenome</name>
    <dbReference type="NCBI Taxonomy" id="1076179"/>
    <lineage>
        <taxon>unclassified sequences</taxon>
        <taxon>metagenomes</taxon>
        <taxon>ecological metagenomes</taxon>
    </lineage>
</organism>
<protein>
    <submittedName>
        <fullName evidence="1">Uncharacterized protein</fullName>
    </submittedName>
</protein>
<comment type="caution">
    <text evidence="1">The sequence shown here is derived from an EMBL/GenBank/DDBJ whole genome shotgun (WGS) entry which is preliminary data.</text>
</comment>
<proteinExistence type="predicted"/>
<accession>A0A645H8K0</accession>
<dbReference type="AlphaFoldDB" id="A0A645H8K0"/>
<dbReference type="EMBL" id="VSSQ01088819">
    <property type="protein sequence ID" value="MPN35315.1"/>
    <property type="molecule type" value="Genomic_DNA"/>
</dbReference>
<name>A0A645H8K0_9ZZZZ</name>
<sequence length="116" mass="12296">MIAEHVGKQPAIIARVNPLDAIVGAHHGPGLDLLQHAFKPGKIQFKHCALIHNRVDGEAAILLIVEREVLHGGAYAKTLHPLDISGGKLAGDYGILAEIFKVAPAERTSLTIESGS</sequence>
<evidence type="ECO:0000313" key="1">
    <source>
        <dbReference type="EMBL" id="MPN35315.1"/>
    </source>
</evidence>
<reference evidence="1" key="1">
    <citation type="submission" date="2019-08" db="EMBL/GenBank/DDBJ databases">
        <authorList>
            <person name="Kucharzyk K."/>
            <person name="Murdoch R.W."/>
            <person name="Higgins S."/>
            <person name="Loffler F."/>
        </authorList>
    </citation>
    <scope>NUCLEOTIDE SEQUENCE</scope>
</reference>